<feature type="compositionally biased region" description="Low complexity" evidence="1">
    <location>
        <begin position="99"/>
        <end position="114"/>
    </location>
</feature>
<protein>
    <submittedName>
        <fullName evidence="2">Uncharacterized protein</fullName>
    </submittedName>
</protein>
<dbReference type="Proteomes" id="UP000054560">
    <property type="component" value="Unassembled WGS sequence"/>
</dbReference>
<accession>A0A0L0FZ66</accession>
<feature type="region of interest" description="Disordered" evidence="1">
    <location>
        <begin position="89"/>
        <end position="159"/>
    </location>
</feature>
<reference evidence="2 3" key="1">
    <citation type="submission" date="2011-02" db="EMBL/GenBank/DDBJ databases">
        <title>The Genome Sequence of Sphaeroforma arctica JP610.</title>
        <authorList>
            <consortium name="The Broad Institute Genome Sequencing Platform"/>
            <person name="Russ C."/>
            <person name="Cuomo C."/>
            <person name="Young S.K."/>
            <person name="Zeng Q."/>
            <person name="Gargeya S."/>
            <person name="Alvarado L."/>
            <person name="Berlin A."/>
            <person name="Chapman S.B."/>
            <person name="Chen Z."/>
            <person name="Freedman E."/>
            <person name="Gellesch M."/>
            <person name="Goldberg J."/>
            <person name="Griggs A."/>
            <person name="Gujja S."/>
            <person name="Heilman E."/>
            <person name="Heiman D."/>
            <person name="Howarth C."/>
            <person name="Mehta T."/>
            <person name="Neiman D."/>
            <person name="Pearson M."/>
            <person name="Roberts A."/>
            <person name="Saif S."/>
            <person name="Shea T."/>
            <person name="Shenoy N."/>
            <person name="Sisk P."/>
            <person name="Stolte C."/>
            <person name="Sykes S."/>
            <person name="White J."/>
            <person name="Yandava C."/>
            <person name="Burger G."/>
            <person name="Gray M.W."/>
            <person name="Holland P.W.H."/>
            <person name="King N."/>
            <person name="Lang F.B.F."/>
            <person name="Roger A.J."/>
            <person name="Ruiz-Trillo I."/>
            <person name="Haas B."/>
            <person name="Nusbaum C."/>
            <person name="Birren B."/>
        </authorList>
    </citation>
    <scope>NUCLEOTIDE SEQUENCE [LARGE SCALE GENOMIC DNA]</scope>
    <source>
        <strain evidence="2 3">JP610</strain>
    </source>
</reference>
<dbReference type="AlphaFoldDB" id="A0A0L0FZ66"/>
<dbReference type="EMBL" id="KQ241959">
    <property type="protein sequence ID" value="KNC82105.1"/>
    <property type="molecule type" value="Genomic_DNA"/>
</dbReference>
<evidence type="ECO:0000313" key="3">
    <source>
        <dbReference type="Proteomes" id="UP000054560"/>
    </source>
</evidence>
<name>A0A0L0FZ66_9EUKA</name>
<dbReference type="RefSeq" id="XP_014156007.1">
    <property type="nucleotide sequence ID" value="XM_014300532.1"/>
</dbReference>
<organism evidence="2 3">
    <name type="scientific">Sphaeroforma arctica JP610</name>
    <dbReference type="NCBI Taxonomy" id="667725"/>
    <lineage>
        <taxon>Eukaryota</taxon>
        <taxon>Ichthyosporea</taxon>
        <taxon>Ichthyophonida</taxon>
        <taxon>Sphaeroforma</taxon>
    </lineage>
</organism>
<proteinExistence type="predicted"/>
<gene>
    <name evidence="2" type="ORF">SARC_05594</name>
</gene>
<evidence type="ECO:0000256" key="1">
    <source>
        <dbReference type="SAM" id="MobiDB-lite"/>
    </source>
</evidence>
<dbReference type="GeneID" id="25906098"/>
<feature type="compositionally biased region" description="Polar residues" evidence="1">
    <location>
        <begin position="116"/>
        <end position="134"/>
    </location>
</feature>
<keyword evidence="3" id="KW-1185">Reference proteome</keyword>
<evidence type="ECO:0000313" key="2">
    <source>
        <dbReference type="EMBL" id="KNC82105.1"/>
    </source>
</evidence>
<feature type="compositionally biased region" description="Polar residues" evidence="1">
    <location>
        <begin position="28"/>
        <end position="38"/>
    </location>
</feature>
<sequence>MGIKKSRSPGRPMAPSITTTPAADETDLNQNSQHNQISGVDLVADSKSNTNTNINISTLRSASSTQLGRGREVVNTYQSLSTAVRVPFRSRSSLPNLVGASGSSAPSTAPAGTSIAEMTSGSSYGSVHNTTSTSRGGGGQDRRYYGHGESSSLLRGGYP</sequence>
<feature type="region of interest" description="Disordered" evidence="1">
    <location>
        <begin position="1"/>
        <end position="52"/>
    </location>
</feature>